<dbReference type="Proteomes" id="UP000799772">
    <property type="component" value="Unassembled WGS sequence"/>
</dbReference>
<dbReference type="PANTHER" id="PTHR31902:SF7">
    <property type="entry name" value="ALTERED INHERITANCE OF MITOCHONDRIA PROTEIN 32"/>
    <property type="match status" value="1"/>
</dbReference>
<comment type="similarity">
    <text evidence="1">Belongs to the AIM32 family.</text>
</comment>
<evidence type="ECO:0000256" key="2">
    <source>
        <dbReference type="ARBA" id="ARBA00040895"/>
    </source>
</evidence>
<dbReference type="SUPFAM" id="SSF52833">
    <property type="entry name" value="Thioredoxin-like"/>
    <property type="match status" value="1"/>
</dbReference>
<accession>A0A9P4I9D9</accession>
<dbReference type="AlphaFoldDB" id="A0A9P4I9D9"/>
<dbReference type="PANTHER" id="PTHR31902">
    <property type="entry name" value="ACTIN PATCHES DISTAL PROTEIN 1"/>
    <property type="match status" value="1"/>
</dbReference>
<dbReference type="EMBL" id="ML978128">
    <property type="protein sequence ID" value="KAF2097430.1"/>
    <property type="molecule type" value="Genomic_DNA"/>
</dbReference>
<sequence length="337" mass="37160">MSWLWRVPRTIPQSQLPRLRPLTWTRSASRIRAHIPPPFPIIETCPSPTCACRPMPSGLDIDVEHSINGLMAPYAEQVLISTGKDDWTSKIEEDEVSVMARGLKDLLGRGGKFSDPYHNVMITNSSFESPHQLSSNKGSVFLLPSFRYLPDIPLKPEGLEQMVKAFVLPTQLHQMHSVLPEQQKQNLLRDTALQDQFKGSRPVQEVLVLICGHGGRDSRCGTMGPLFRSEFEEKLTMQGFEVLQGAVGSLGFGGASEKPTARVGLISHIGGHKFAGNVIIYVPPSFPENPLAGSGIWYGRVRPEHVEGIVASTILQGKVIKELYRGGIAQEGKLLLL</sequence>
<organism evidence="3 4">
    <name type="scientific">Rhizodiscina lignyota</name>
    <dbReference type="NCBI Taxonomy" id="1504668"/>
    <lineage>
        <taxon>Eukaryota</taxon>
        <taxon>Fungi</taxon>
        <taxon>Dikarya</taxon>
        <taxon>Ascomycota</taxon>
        <taxon>Pezizomycotina</taxon>
        <taxon>Dothideomycetes</taxon>
        <taxon>Pleosporomycetidae</taxon>
        <taxon>Aulographales</taxon>
        <taxon>Rhizodiscinaceae</taxon>
        <taxon>Rhizodiscina</taxon>
    </lineage>
</organism>
<dbReference type="InterPro" id="IPR036249">
    <property type="entry name" value="Thioredoxin-like_sf"/>
</dbReference>
<comment type="caution">
    <text evidence="3">The sequence shown here is derived from an EMBL/GenBank/DDBJ whole genome shotgun (WGS) entry which is preliminary data.</text>
</comment>
<evidence type="ECO:0000313" key="3">
    <source>
        <dbReference type="EMBL" id="KAF2097430.1"/>
    </source>
</evidence>
<evidence type="ECO:0000313" key="4">
    <source>
        <dbReference type="Proteomes" id="UP000799772"/>
    </source>
</evidence>
<dbReference type="CDD" id="cd03062">
    <property type="entry name" value="TRX_Fd_Sucrase"/>
    <property type="match status" value="1"/>
</dbReference>
<dbReference type="InterPro" id="IPR009737">
    <property type="entry name" value="Aim32/Apd1-like"/>
</dbReference>
<reference evidence="3" key="1">
    <citation type="journal article" date="2020" name="Stud. Mycol.">
        <title>101 Dothideomycetes genomes: a test case for predicting lifestyles and emergence of pathogens.</title>
        <authorList>
            <person name="Haridas S."/>
            <person name="Albert R."/>
            <person name="Binder M."/>
            <person name="Bloem J."/>
            <person name="Labutti K."/>
            <person name="Salamov A."/>
            <person name="Andreopoulos B."/>
            <person name="Baker S."/>
            <person name="Barry K."/>
            <person name="Bills G."/>
            <person name="Bluhm B."/>
            <person name="Cannon C."/>
            <person name="Castanera R."/>
            <person name="Culley D."/>
            <person name="Daum C."/>
            <person name="Ezra D."/>
            <person name="Gonzalez J."/>
            <person name="Henrissat B."/>
            <person name="Kuo A."/>
            <person name="Liang C."/>
            <person name="Lipzen A."/>
            <person name="Lutzoni F."/>
            <person name="Magnuson J."/>
            <person name="Mondo S."/>
            <person name="Nolan M."/>
            <person name="Ohm R."/>
            <person name="Pangilinan J."/>
            <person name="Park H.-J."/>
            <person name="Ramirez L."/>
            <person name="Alfaro M."/>
            <person name="Sun H."/>
            <person name="Tritt A."/>
            <person name="Yoshinaga Y."/>
            <person name="Zwiers L.-H."/>
            <person name="Turgeon B."/>
            <person name="Goodwin S."/>
            <person name="Spatafora J."/>
            <person name="Crous P."/>
            <person name="Grigoriev I."/>
        </authorList>
    </citation>
    <scope>NUCLEOTIDE SEQUENCE</scope>
    <source>
        <strain evidence="3">CBS 133067</strain>
    </source>
</reference>
<name>A0A9P4I9D9_9PEZI</name>
<dbReference type="OrthoDB" id="10253744at2759"/>
<keyword evidence="4" id="KW-1185">Reference proteome</keyword>
<protein>
    <recommendedName>
        <fullName evidence="2">Altered inheritance of mitochondria protein 32</fullName>
    </recommendedName>
</protein>
<dbReference type="Gene3D" id="3.40.30.10">
    <property type="entry name" value="Glutaredoxin"/>
    <property type="match status" value="1"/>
</dbReference>
<gene>
    <name evidence="3" type="ORF">NA57DRAFT_66979</name>
</gene>
<evidence type="ECO:0000256" key="1">
    <source>
        <dbReference type="ARBA" id="ARBA00038208"/>
    </source>
</evidence>
<dbReference type="Pfam" id="PF06999">
    <property type="entry name" value="Suc_Fer-like"/>
    <property type="match status" value="1"/>
</dbReference>
<proteinExistence type="inferred from homology"/>